<feature type="domain" description="POTRA" evidence="7">
    <location>
        <begin position="54"/>
        <end position="121"/>
    </location>
</feature>
<dbReference type="InterPro" id="IPR050487">
    <property type="entry name" value="FtsQ_DivIB"/>
</dbReference>
<keyword evidence="3 6" id="KW-0812">Transmembrane</keyword>
<evidence type="ECO:0000256" key="1">
    <source>
        <dbReference type="ARBA" id="ARBA00022475"/>
    </source>
</evidence>
<evidence type="ECO:0000313" key="8">
    <source>
        <dbReference type="EMBL" id="TCU60420.1"/>
    </source>
</evidence>
<dbReference type="Pfam" id="PF08478">
    <property type="entry name" value="POTRA_1"/>
    <property type="match status" value="1"/>
</dbReference>
<evidence type="ECO:0000256" key="4">
    <source>
        <dbReference type="ARBA" id="ARBA00022989"/>
    </source>
</evidence>
<feature type="transmembrane region" description="Helical" evidence="6">
    <location>
        <begin position="34"/>
        <end position="51"/>
    </location>
</feature>
<name>A0A4R3TFR7_9FIRM</name>
<keyword evidence="4 6" id="KW-1133">Transmembrane helix</keyword>
<gene>
    <name evidence="8" type="ORF">EDD61_107116</name>
</gene>
<evidence type="ECO:0000256" key="5">
    <source>
        <dbReference type="ARBA" id="ARBA00023306"/>
    </source>
</evidence>
<reference evidence="8 9" key="1">
    <citation type="submission" date="2019-03" db="EMBL/GenBank/DDBJ databases">
        <title>Genomic Encyclopedia of Type Strains, Phase IV (KMG-IV): sequencing the most valuable type-strain genomes for metagenomic binning, comparative biology and taxonomic classification.</title>
        <authorList>
            <person name="Goeker M."/>
        </authorList>
    </citation>
    <scope>NUCLEOTIDE SEQUENCE [LARGE SCALE GENOMIC DNA]</scope>
    <source>
        <strain evidence="8 9">DSM 29481</strain>
    </source>
</reference>
<evidence type="ECO:0000313" key="9">
    <source>
        <dbReference type="Proteomes" id="UP000295773"/>
    </source>
</evidence>
<dbReference type="PANTHER" id="PTHR37820:SF1">
    <property type="entry name" value="CELL DIVISION PROTEIN FTSQ"/>
    <property type="match status" value="1"/>
</dbReference>
<dbReference type="GO" id="GO:0051301">
    <property type="term" value="P:cell division"/>
    <property type="evidence" value="ECO:0007669"/>
    <property type="project" value="UniProtKB-KW"/>
</dbReference>
<accession>A0A4R3TFR7</accession>
<dbReference type="Proteomes" id="UP000295773">
    <property type="component" value="Unassembled WGS sequence"/>
</dbReference>
<comment type="caution">
    <text evidence="8">The sequence shown here is derived from an EMBL/GenBank/DDBJ whole genome shotgun (WGS) entry which is preliminary data.</text>
</comment>
<proteinExistence type="predicted"/>
<dbReference type="Gene3D" id="3.40.50.10960">
    <property type="match status" value="1"/>
</dbReference>
<keyword evidence="6" id="KW-0472">Membrane</keyword>
<evidence type="ECO:0000256" key="3">
    <source>
        <dbReference type="ARBA" id="ARBA00022692"/>
    </source>
</evidence>
<dbReference type="GO" id="GO:0005886">
    <property type="term" value="C:plasma membrane"/>
    <property type="evidence" value="ECO:0007669"/>
    <property type="project" value="TreeGrafter"/>
</dbReference>
<evidence type="ECO:0000256" key="2">
    <source>
        <dbReference type="ARBA" id="ARBA00022618"/>
    </source>
</evidence>
<protein>
    <submittedName>
        <fullName evidence="8">Cell division septal protein FtsQ</fullName>
    </submittedName>
</protein>
<evidence type="ECO:0000259" key="7">
    <source>
        <dbReference type="Pfam" id="PF08478"/>
    </source>
</evidence>
<dbReference type="InterPro" id="IPR013685">
    <property type="entry name" value="POTRA_FtsQ_type"/>
</dbReference>
<dbReference type="EMBL" id="SMBP01000007">
    <property type="protein sequence ID" value="TCU60420.1"/>
    <property type="molecule type" value="Genomic_DNA"/>
</dbReference>
<evidence type="ECO:0000256" key="6">
    <source>
        <dbReference type="SAM" id="Phobius"/>
    </source>
</evidence>
<keyword evidence="1" id="KW-1003">Cell membrane</keyword>
<sequence>MEQLDELLYDDVEAKYLALQNKKKKRKKRRRKRRLVIAGAILLVASLYFMSDISKVKSLEVKGNRFYTKEDVLKKAHLSYETRYMITPKCYLSWKLKKDDFIEDVEIEKSMDGVIAIEIKEKLVIGYFVEGEKNYVLLKDGSQKEITSENLDTIVNYPLIDGFSNKERKNLAAAFAKNKKEVSQDIVSMISEITPHAESYDKHMVKIVMQDGNTIYTSYDSVFILNSYKQTLKNLKKDHVCFVMDANTETYITEDCKAFK</sequence>
<dbReference type="PANTHER" id="PTHR37820">
    <property type="entry name" value="CELL DIVISION PROTEIN DIVIB"/>
    <property type="match status" value="1"/>
</dbReference>
<dbReference type="RefSeq" id="WP_132224521.1">
    <property type="nucleotide sequence ID" value="NZ_JANKBG010000007.1"/>
</dbReference>
<keyword evidence="2 8" id="KW-0132">Cell division</keyword>
<keyword evidence="5" id="KW-0131">Cell cycle</keyword>
<organism evidence="8 9">
    <name type="scientific">Longicatena caecimuris</name>
    <dbReference type="NCBI Taxonomy" id="1796635"/>
    <lineage>
        <taxon>Bacteria</taxon>
        <taxon>Bacillati</taxon>
        <taxon>Bacillota</taxon>
        <taxon>Erysipelotrichia</taxon>
        <taxon>Erysipelotrichales</taxon>
        <taxon>Erysipelotrichaceae</taxon>
        <taxon>Longicatena</taxon>
    </lineage>
</organism>
<keyword evidence="9" id="KW-1185">Reference proteome</keyword>
<dbReference type="AlphaFoldDB" id="A0A4R3TFR7"/>